<dbReference type="InterPro" id="IPR020061">
    <property type="entry name" value="Glu_tRNA_lig_a-bdl"/>
</dbReference>
<dbReference type="FunFam" id="3.40.50.620:FF:000070">
    <property type="entry name" value="Bifunctional glutamate/proline--tRNA ligase"/>
    <property type="match status" value="1"/>
</dbReference>
<evidence type="ECO:0000256" key="1">
    <source>
        <dbReference type="ARBA" id="ARBA00004496"/>
    </source>
</evidence>
<organism evidence="14 15">
    <name type="scientific">Euroglyphus maynei</name>
    <name type="common">Mayne's house dust mite</name>
    <dbReference type="NCBI Taxonomy" id="6958"/>
    <lineage>
        <taxon>Eukaryota</taxon>
        <taxon>Metazoa</taxon>
        <taxon>Ecdysozoa</taxon>
        <taxon>Arthropoda</taxon>
        <taxon>Chelicerata</taxon>
        <taxon>Arachnida</taxon>
        <taxon>Acari</taxon>
        <taxon>Acariformes</taxon>
        <taxon>Sarcoptiformes</taxon>
        <taxon>Astigmata</taxon>
        <taxon>Psoroptidia</taxon>
        <taxon>Analgoidea</taxon>
        <taxon>Pyroglyphidae</taxon>
        <taxon>Pyroglyphinae</taxon>
        <taxon>Euroglyphus</taxon>
    </lineage>
</organism>
<comment type="similarity">
    <text evidence="2">Belongs to the class-I aminoacyl-tRNA synthetase family. Glutamate--tRNA ligase type 2 subfamily.</text>
</comment>
<evidence type="ECO:0000313" key="14">
    <source>
        <dbReference type="EMBL" id="OTF83793.1"/>
    </source>
</evidence>
<evidence type="ECO:0000256" key="5">
    <source>
        <dbReference type="ARBA" id="ARBA00022741"/>
    </source>
</evidence>
<dbReference type="PRINTS" id="PR00987">
    <property type="entry name" value="TRNASYNTHGLU"/>
</dbReference>
<feature type="region of interest" description="Disordered" evidence="12">
    <location>
        <begin position="1"/>
        <end position="67"/>
    </location>
</feature>
<dbReference type="GO" id="GO:0017102">
    <property type="term" value="C:methionyl glutamyl tRNA synthetase complex"/>
    <property type="evidence" value="ECO:0007669"/>
    <property type="project" value="TreeGrafter"/>
</dbReference>
<dbReference type="Pfam" id="PF00749">
    <property type="entry name" value="tRNA-synt_1c"/>
    <property type="match status" value="1"/>
</dbReference>
<dbReference type="EMBL" id="MUJZ01002101">
    <property type="protein sequence ID" value="OTF83793.1"/>
    <property type="molecule type" value="Genomic_DNA"/>
</dbReference>
<dbReference type="Gene3D" id="1.10.1160.10">
    <property type="entry name" value="Glutamyl-trna Synthetase, Domain 2"/>
    <property type="match status" value="1"/>
</dbReference>
<gene>
    <name evidence="14" type="ORF">BLA29_000447</name>
</gene>
<comment type="catalytic activity">
    <reaction evidence="10">
        <text>tRNA(Glu) + L-glutamate + ATP = L-glutamyl-tRNA(Glu) + AMP + diphosphate</text>
        <dbReference type="Rhea" id="RHEA:23540"/>
        <dbReference type="Rhea" id="RHEA-COMP:9663"/>
        <dbReference type="Rhea" id="RHEA-COMP:9680"/>
        <dbReference type="ChEBI" id="CHEBI:29985"/>
        <dbReference type="ChEBI" id="CHEBI:30616"/>
        <dbReference type="ChEBI" id="CHEBI:33019"/>
        <dbReference type="ChEBI" id="CHEBI:78442"/>
        <dbReference type="ChEBI" id="CHEBI:78520"/>
        <dbReference type="ChEBI" id="CHEBI:456215"/>
        <dbReference type="EC" id="6.1.1.17"/>
    </reaction>
</comment>
<keyword evidence="4 11" id="KW-0436">Ligase</keyword>
<evidence type="ECO:0000256" key="10">
    <source>
        <dbReference type="ARBA" id="ARBA00048351"/>
    </source>
</evidence>
<evidence type="ECO:0000256" key="7">
    <source>
        <dbReference type="ARBA" id="ARBA00022917"/>
    </source>
</evidence>
<evidence type="ECO:0000256" key="4">
    <source>
        <dbReference type="ARBA" id="ARBA00022598"/>
    </source>
</evidence>
<dbReference type="FunFam" id="3.90.800.10:FF:000001">
    <property type="entry name" value="Glutamine--tRNA ligase"/>
    <property type="match status" value="1"/>
</dbReference>
<evidence type="ECO:0000313" key="15">
    <source>
        <dbReference type="Proteomes" id="UP000194236"/>
    </source>
</evidence>
<keyword evidence="6 11" id="KW-0067">ATP-binding</keyword>
<dbReference type="GO" id="GO:0005829">
    <property type="term" value="C:cytosol"/>
    <property type="evidence" value="ECO:0007669"/>
    <property type="project" value="TreeGrafter"/>
</dbReference>
<dbReference type="EC" id="6.1.1.17" evidence="3"/>
<dbReference type="GO" id="GO:0004818">
    <property type="term" value="F:glutamate-tRNA ligase activity"/>
    <property type="evidence" value="ECO:0007669"/>
    <property type="project" value="UniProtKB-EC"/>
</dbReference>
<dbReference type="Gene3D" id="3.40.50.620">
    <property type="entry name" value="HUPs"/>
    <property type="match status" value="1"/>
</dbReference>
<dbReference type="SUPFAM" id="SSF52374">
    <property type="entry name" value="Nucleotidylyl transferase"/>
    <property type="match status" value="1"/>
</dbReference>
<dbReference type="PROSITE" id="PS00178">
    <property type="entry name" value="AA_TRNA_LIGASE_I"/>
    <property type="match status" value="1"/>
</dbReference>
<keyword evidence="8 11" id="KW-0030">Aminoacyl-tRNA synthetase</keyword>
<sequence length="403" mass="46029">MGKDKKKSKQSPQQQQSQLDSKAKNVEPVKKITTESDMSETKVDSVTSNQSPIKSSTKESNSKNSGCKDEGKYFELEGAIHGQVVVRFPPEASGYLHIGHAKAALLNAHYQQAYNGQLVFRFDDTNPEKEKESFEKIIEGDVELLGIKPDRQTYTSDYFDLMLTKAEEMIRSGLAYVDDTNPEQMKKEREERVESNNRSNTVEKNLEMWSEMVKGTSKGQTYCLRAKIDMKSDNGAMRDPTIYRCKPQEHPRTGNKYRAYPTYDFACPIVDSIEGITHALRTSEYMDRDAQYYWFCDALKIRRPLIAAYSRLNLMHTVLSKRKLTYFVEEGLVDGWDDPRMPTVRGILRRGLTVEGLKMFIAAQGSSKAVVVMDWDKIWSFNRKVIDANAVRYSAVEKENAVP</sequence>
<dbReference type="Gene3D" id="3.90.800.10">
    <property type="entry name" value="Glutamyl-tRNA Synthetase, Domain 3"/>
    <property type="match status" value="1"/>
</dbReference>
<evidence type="ECO:0000256" key="6">
    <source>
        <dbReference type="ARBA" id="ARBA00022840"/>
    </source>
</evidence>
<dbReference type="PANTHER" id="PTHR43097:SF5">
    <property type="entry name" value="GLUTAMATE--TRNA LIGASE"/>
    <property type="match status" value="1"/>
</dbReference>
<feature type="non-terminal residue" evidence="14">
    <location>
        <position position="403"/>
    </location>
</feature>
<evidence type="ECO:0000256" key="8">
    <source>
        <dbReference type="ARBA" id="ARBA00023146"/>
    </source>
</evidence>
<feature type="compositionally biased region" description="Polar residues" evidence="12">
    <location>
        <begin position="44"/>
        <end position="53"/>
    </location>
</feature>
<feature type="compositionally biased region" description="Basic and acidic residues" evidence="12">
    <location>
        <begin position="56"/>
        <end position="67"/>
    </location>
</feature>
<dbReference type="GO" id="GO:0006424">
    <property type="term" value="P:glutamyl-tRNA aminoacylation"/>
    <property type="evidence" value="ECO:0007669"/>
    <property type="project" value="InterPro"/>
</dbReference>
<feature type="domain" description="Glutamyl/glutaminyl-tRNA synthetase class Ib catalytic" evidence="13">
    <location>
        <begin position="83"/>
        <end position="387"/>
    </location>
</feature>
<dbReference type="OrthoDB" id="10250478at2759"/>
<dbReference type="InterPro" id="IPR004526">
    <property type="entry name" value="Glu-tRNA-synth_arc/euk"/>
</dbReference>
<feature type="compositionally biased region" description="Basic and acidic residues" evidence="12">
    <location>
        <begin position="21"/>
        <end position="43"/>
    </location>
</feature>
<keyword evidence="5 11" id="KW-0547">Nucleotide-binding</keyword>
<dbReference type="Proteomes" id="UP000194236">
    <property type="component" value="Unassembled WGS sequence"/>
</dbReference>
<keyword evidence="15" id="KW-1185">Reference proteome</keyword>
<dbReference type="GO" id="GO:0005524">
    <property type="term" value="F:ATP binding"/>
    <property type="evidence" value="ECO:0007669"/>
    <property type="project" value="UniProtKB-KW"/>
</dbReference>
<evidence type="ECO:0000256" key="3">
    <source>
        <dbReference type="ARBA" id="ARBA00012835"/>
    </source>
</evidence>
<feature type="compositionally biased region" description="Low complexity" evidence="12">
    <location>
        <begin position="10"/>
        <end position="20"/>
    </location>
</feature>
<dbReference type="InterPro" id="IPR014729">
    <property type="entry name" value="Rossmann-like_a/b/a_fold"/>
</dbReference>
<dbReference type="FunFam" id="1.10.1160.10:FF:000001">
    <property type="entry name" value="Glutamine--tRNA ligase"/>
    <property type="match status" value="1"/>
</dbReference>
<dbReference type="InterPro" id="IPR050132">
    <property type="entry name" value="Gln/Glu-tRNA_Ligase"/>
</dbReference>
<evidence type="ECO:0000256" key="12">
    <source>
        <dbReference type="SAM" id="MobiDB-lite"/>
    </source>
</evidence>
<dbReference type="InterPro" id="IPR020058">
    <property type="entry name" value="Glu/Gln-tRNA-synth_Ib_cat-dom"/>
</dbReference>
<name>A0A1Y3BVG3_EURMA</name>
<protein>
    <recommendedName>
        <fullName evidence="3">glutamate--tRNA ligase</fullName>
        <ecNumber evidence="3">6.1.1.17</ecNumber>
    </recommendedName>
    <alternativeName>
        <fullName evidence="9">Glutamyl-tRNA synthetase</fullName>
    </alternativeName>
</protein>
<dbReference type="InterPro" id="IPR001412">
    <property type="entry name" value="aa-tRNA-synth_I_CS"/>
</dbReference>
<evidence type="ECO:0000259" key="13">
    <source>
        <dbReference type="Pfam" id="PF00749"/>
    </source>
</evidence>
<keyword evidence="7 11" id="KW-0648">Protein biosynthesis</keyword>
<accession>A0A1Y3BVG3</accession>
<dbReference type="InterPro" id="IPR000924">
    <property type="entry name" value="Glu/Gln-tRNA-synth"/>
</dbReference>
<evidence type="ECO:0000256" key="2">
    <source>
        <dbReference type="ARBA" id="ARBA00008927"/>
    </source>
</evidence>
<dbReference type="AlphaFoldDB" id="A0A1Y3BVG3"/>
<dbReference type="NCBIfam" id="TIGR00463">
    <property type="entry name" value="gltX_arch"/>
    <property type="match status" value="1"/>
</dbReference>
<dbReference type="PANTHER" id="PTHR43097">
    <property type="entry name" value="GLUTAMINE-TRNA LIGASE"/>
    <property type="match status" value="1"/>
</dbReference>
<comment type="caution">
    <text evidence="14">The sequence shown here is derived from an EMBL/GenBank/DDBJ whole genome shotgun (WGS) entry which is preliminary data.</text>
</comment>
<comment type="subcellular location">
    <subcellularLocation>
        <location evidence="1">Cytoplasm</location>
    </subcellularLocation>
</comment>
<proteinExistence type="inferred from homology"/>
<reference evidence="14 15" key="1">
    <citation type="submission" date="2017-03" db="EMBL/GenBank/DDBJ databases">
        <title>Genome Survey of Euroglyphus maynei.</title>
        <authorList>
            <person name="Arlian L.G."/>
            <person name="Morgan M.S."/>
            <person name="Rider S.D."/>
        </authorList>
    </citation>
    <scope>NUCLEOTIDE SEQUENCE [LARGE SCALE GENOMIC DNA]</scope>
    <source>
        <strain evidence="14">Arlian Lab</strain>
        <tissue evidence="14">Whole body</tissue>
    </source>
</reference>
<evidence type="ECO:0000256" key="9">
    <source>
        <dbReference type="ARBA" id="ARBA00030865"/>
    </source>
</evidence>
<evidence type="ECO:0000256" key="11">
    <source>
        <dbReference type="RuleBase" id="RU363037"/>
    </source>
</evidence>